<keyword evidence="1" id="KW-0812">Transmembrane</keyword>
<feature type="transmembrane region" description="Helical" evidence="1">
    <location>
        <begin position="62"/>
        <end position="84"/>
    </location>
</feature>
<feature type="non-terminal residue" evidence="2">
    <location>
        <position position="313"/>
    </location>
</feature>
<organism evidence="2 3">
    <name type="scientific">Pristionchus fissidentatus</name>
    <dbReference type="NCBI Taxonomy" id="1538716"/>
    <lineage>
        <taxon>Eukaryota</taxon>
        <taxon>Metazoa</taxon>
        <taxon>Ecdysozoa</taxon>
        <taxon>Nematoda</taxon>
        <taxon>Chromadorea</taxon>
        <taxon>Rhabditida</taxon>
        <taxon>Rhabditina</taxon>
        <taxon>Diplogasteromorpha</taxon>
        <taxon>Diplogasteroidea</taxon>
        <taxon>Neodiplogasteridae</taxon>
        <taxon>Pristionchus</taxon>
    </lineage>
</organism>
<feature type="transmembrane region" description="Helical" evidence="1">
    <location>
        <begin position="134"/>
        <end position="161"/>
    </location>
</feature>
<feature type="transmembrane region" description="Helical" evidence="1">
    <location>
        <begin position="104"/>
        <end position="122"/>
    </location>
</feature>
<keyword evidence="1" id="KW-1133">Transmembrane helix</keyword>
<accession>A0AAV5W9N3</accession>
<evidence type="ECO:0000313" key="2">
    <source>
        <dbReference type="EMBL" id="GMT27531.1"/>
    </source>
</evidence>
<proteinExistence type="predicted"/>
<evidence type="ECO:0000256" key="1">
    <source>
        <dbReference type="SAM" id="Phobius"/>
    </source>
</evidence>
<dbReference type="Gene3D" id="1.20.1070.10">
    <property type="entry name" value="Rhodopsin 7-helix transmembrane proteins"/>
    <property type="match status" value="1"/>
</dbReference>
<sequence>FNCRLTVAIPITLLVSIGLLLNIVLWRIISIQKDLIESSFKRHVISLIAANIGEMTSSEEKFALCLGFNITLVCTTIPISFFHVEYPDWLLITLSTPNSFFYQVILYANFAIAFDRFLMFVLQKIHHCLTGIKHYILIILPWLVAGWNVGHSTFIGCYKRFNPFLLRFQYGCSNCPFFLDLNTYLAIYLPVVIFVLYLSIFASIVRKKFSLGSEILLQNRDFTFVLQFFIITMIQLAGNLLFYVDFSNEKIVESLIRLSASTLTTYSNPIVMFAFQQRIRRSFLQWGKRFWLFDKDLIGLRPTRLGRKSTTNV</sequence>
<name>A0AAV5W9N3_9BILA</name>
<evidence type="ECO:0000313" key="3">
    <source>
        <dbReference type="Proteomes" id="UP001432322"/>
    </source>
</evidence>
<gene>
    <name evidence="2" type="ORF">PFISCL1PPCAC_18828</name>
</gene>
<feature type="non-terminal residue" evidence="2">
    <location>
        <position position="1"/>
    </location>
</feature>
<feature type="transmembrane region" description="Helical" evidence="1">
    <location>
        <begin position="222"/>
        <end position="243"/>
    </location>
</feature>
<keyword evidence="3" id="KW-1185">Reference proteome</keyword>
<reference evidence="2" key="1">
    <citation type="submission" date="2023-10" db="EMBL/GenBank/DDBJ databases">
        <title>Genome assembly of Pristionchus species.</title>
        <authorList>
            <person name="Yoshida K."/>
            <person name="Sommer R.J."/>
        </authorList>
    </citation>
    <scope>NUCLEOTIDE SEQUENCE</scope>
    <source>
        <strain evidence="2">RS5133</strain>
    </source>
</reference>
<dbReference type="Proteomes" id="UP001432322">
    <property type="component" value="Unassembled WGS sequence"/>
</dbReference>
<dbReference type="AlphaFoldDB" id="A0AAV5W9N3"/>
<feature type="transmembrane region" description="Helical" evidence="1">
    <location>
        <begin position="181"/>
        <end position="201"/>
    </location>
</feature>
<dbReference type="EMBL" id="BTSY01000005">
    <property type="protein sequence ID" value="GMT27531.1"/>
    <property type="molecule type" value="Genomic_DNA"/>
</dbReference>
<comment type="caution">
    <text evidence="2">The sequence shown here is derived from an EMBL/GenBank/DDBJ whole genome shotgun (WGS) entry which is preliminary data.</text>
</comment>
<keyword evidence="1" id="KW-0472">Membrane</keyword>
<evidence type="ECO:0008006" key="4">
    <source>
        <dbReference type="Google" id="ProtNLM"/>
    </source>
</evidence>
<feature type="transmembrane region" description="Helical" evidence="1">
    <location>
        <begin position="6"/>
        <end position="29"/>
    </location>
</feature>
<protein>
    <recommendedName>
        <fullName evidence="4">G protein-coupled receptor</fullName>
    </recommendedName>
</protein>
<feature type="transmembrane region" description="Helical" evidence="1">
    <location>
        <begin position="255"/>
        <end position="275"/>
    </location>
</feature>